<evidence type="ECO:0008006" key="3">
    <source>
        <dbReference type="Google" id="ProtNLM"/>
    </source>
</evidence>
<name>A0A231HD47_9NOCA</name>
<evidence type="ECO:0000313" key="2">
    <source>
        <dbReference type="Proteomes" id="UP000215506"/>
    </source>
</evidence>
<sequence length="199" mass="20504">MSDDILRWHAAATVVKFEPATVLDMIRHVGREPLGHEIEDLVQRGVFEPDDIHHEDGNLLTTAGLNRLTSLFEGAGGAVFNNAQAIIGVGSSTTAAAVGDTALGGNGSASTAYYQGVDTGYPTQSGGVINANATFGTSNGNFTAGWQEWCLAIATGTITPGATLASVGTSPIMFNHKVANLGVKANGAIWTLQATCTIS</sequence>
<dbReference type="EMBL" id="NGAF01000002">
    <property type="protein sequence ID" value="OXR46688.1"/>
    <property type="molecule type" value="Genomic_DNA"/>
</dbReference>
<keyword evidence="2" id="KW-1185">Reference proteome</keyword>
<evidence type="ECO:0000313" key="1">
    <source>
        <dbReference type="EMBL" id="OXR46688.1"/>
    </source>
</evidence>
<dbReference type="AlphaFoldDB" id="A0A231HD47"/>
<organism evidence="1 2">
    <name type="scientific">Nocardia cerradoensis</name>
    <dbReference type="NCBI Taxonomy" id="85688"/>
    <lineage>
        <taxon>Bacteria</taxon>
        <taxon>Bacillati</taxon>
        <taxon>Actinomycetota</taxon>
        <taxon>Actinomycetes</taxon>
        <taxon>Mycobacteriales</taxon>
        <taxon>Nocardiaceae</taxon>
        <taxon>Nocardia</taxon>
    </lineage>
</organism>
<protein>
    <recommendedName>
        <fullName evidence="3">Tail fiber protein</fullName>
    </recommendedName>
</protein>
<proteinExistence type="predicted"/>
<accession>A0A231HD47</accession>
<gene>
    <name evidence="1" type="ORF">B7C42_01663</name>
</gene>
<comment type="caution">
    <text evidence="1">The sequence shown here is derived from an EMBL/GenBank/DDBJ whole genome shotgun (WGS) entry which is preliminary data.</text>
</comment>
<reference evidence="1 2" key="1">
    <citation type="submission" date="2017-07" db="EMBL/GenBank/DDBJ databases">
        <title>First draft Genome Sequence of Nocardia cerradoensis isolated from human infection.</title>
        <authorList>
            <person name="Carrasco G."/>
        </authorList>
    </citation>
    <scope>NUCLEOTIDE SEQUENCE [LARGE SCALE GENOMIC DNA]</scope>
    <source>
        <strain evidence="1 2">CNM20130759</strain>
    </source>
</reference>
<dbReference type="Proteomes" id="UP000215506">
    <property type="component" value="Unassembled WGS sequence"/>
</dbReference>